<dbReference type="PANTHER" id="PTHR46609:SF8">
    <property type="entry name" value="YQAJ VIRAL RECOMBINASE DOMAIN-CONTAINING PROTEIN"/>
    <property type="match status" value="1"/>
</dbReference>
<evidence type="ECO:0000313" key="3">
    <source>
        <dbReference type="EMBL" id="KAK3928207.1"/>
    </source>
</evidence>
<dbReference type="PANTHER" id="PTHR46609">
    <property type="entry name" value="EXONUCLEASE, PHAGE-TYPE/RECB, C-TERMINAL DOMAIN-CONTAINING PROTEIN"/>
    <property type="match status" value="1"/>
</dbReference>
<evidence type="ECO:0000256" key="1">
    <source>
        <dbReference type="SAM" id="MobiDB-lite"/>
    </source>
</evidence>
<protein>
    <submittedName>
        <fullName evidence="3">Pyruvate decarboxylase 1</fullName>
    </submittedName>
</protein>
<dbReference type="SUPFAM" id="SSF52980">
    <property type="entry name" value="Restriction endonuclease-like"/>
    <property type="match status" value="1"/>
</dbReference>
<name>A0AAE1LRZ9_9NEOP</name>
<sequence length="895" mass="99690">PNDGALARPSLDLYPDNELDSDWDAHDIYGSDCASDVSGIVVLNTNDEAEDLRAGFGDVAEEKEVEDKVIEGAGEEEAEDDRGAVVTEEKLVEGVASNVVRGSSICDGMPRDMKLVDPAERRIFSHGTDGESHKTNTALSNDKLVWGAMATGIGYAQLEELLGLVDVAMMAKRTYKKHEARVGEVWEEHLLETMKRNGEEEWRLADAAGQIVPDEHGNDTGFRYTDICGDGGWGMRSSFISVQAIAIGRLSKKPLFVGVRNKFCSTCARAKQAGTEPPAHRCFRNFSGPSTQMESEIILEAFRESERTHKLQYWSYIGDGDSNTFKAIQTGCSYGHRVQKIDCANHIVVRFSDHLRKLVEKTSLACAARNELRAEEEVRAPALANAAASGDVAALRRDIANAPFHVFGQHDKCGAFCTRKDSGEKNLVPTLQQAGLMSDIMLYVNKMVNKAESLIEDETTNVAERYMSLVAKFIGAKRVPYWKGGGYTYRCQGAAIAHSQGPGWSVSPLRKHQQASPGHRIKQLSERRERHRKRKLELESAKKTAGGGKRRRRGAGRADHNYGPDAHLTLEELLEKYPDMAEDKFQSEKQKLFQKLVQDVDTEEKRSALEEKTRAQHASSYYRMERVRRLPSSKFGTVAKRRANTSCHNLVKELLHPPSTPVITPASSYGLDKEETAVLKYIEEHGVDPASVRRSGLVVNEKWPHLATSPDRVLGDDGLIEVKCIYPTTLKGHKTFMDAVSVKPKTKKKGGGGGARTAAGEVPQEAVGEAVAQGSGEASGRSDESKKPDICLELKDGCLQLKRNHNFYFQIQGQLNICERSFCMLLVYSESDFHVEKILRDKSFWEKEMEPKLTKYFMDCVLHEQVLKRATRGLPIFDPPWITEVAGYKRANWRK</sequence>
<dbReference type="InterPro" id="IPR011604">
    <property type="entry name" value="PDDEXK-like_dom_sf"/>
</dbReference>
<dbReference type="InterPro" id="IPR011335">
    <property type="entry name" value="Restrct_endonuc-II-like"/>
</dbReference>
<dbReference type="Pfam" id="PF20700">
    <property type="entry name" value="Mutator"/>
    <property type="match status" value="1"/>
</dbReference>
<comment type="caution">
    <text evidence="3">The sequence shown here is derived from an EMBL/GenBank/DDBJ whole genome shotgun (WGS) entry which is preliminary data.</text>
</comment>
<dbReference type="Proteomes" id="UP001219518">
    <property type="component" value="Unassembled WGS sequence"/>
</dbReference>
<keyword evidence="4" id="KW-1185">Reference proteome</keyword>
<feature type="region of interest" description="Disordered" evidence="1">
    <location>
        <begin position="502"/>
        <end position="564"/>
    </location>
</feature>
<organism evidence="3 4">
    <name type="scientific">Frankliniella fusca</name>
    <dbReference type="NCBI Taxonomy" id="407009"/>
    <lineage>
        <taxon>Eukaryota</taxon>
        <taxon>Metazoa</taxon>
        <taxon>Ecdysozoa</taxon>
        <taxon>Arthropoda</taxon>
        <taxon>Hexapoda</taxon>
        <taxon>Insecta</taxon>
        <taxon>Pterygota</taxon>
        <taxon>Neoptera</taxon>
        <taxon>Paraneoptera</taxon>
        <taxon>Thysanoptera</taxon>
        <taxon>Terebrantia</taxon>
        <taxon>Thripoidea</taxon>
        <taxon>Thripidae</taxon>
        <taxon>Frankliniella</taxon>
    </lineage>
</organism>
<accession>A0AAE1LRZ9</accession>
<evidence type="ECO:0000259" key="2">
    <source>
        <dbReference type="Pfam" id="PF20700"/>
    </source>
</evidence>
<feature type="domain" description="Mutator-like transposase" evidence="2">
    <location>
        <begin position="135"/>
        <end position="414"/>
    </location>
</feature>
<dbReference type="EMBL" id="JAHWGI010001324">
    <property type="protein sequence ID" value="KAK3928207.1"/>
    <property type="molecule type" value="Genomic_DNA"/>
</dbReference>
<feature type="region of interest" description="Disordered" evidence="1">
    <location>
        <begin position="743"/>
        <end position="785"/>
    </location>
</feature>
<dbReference type="InterPro" id="IPR051703">
    <property type="entry name" value="NF-kappa-B_Signaling_Reg"/>
</dbReference>
<proteinExistence type="predicted"/>
<dbReference type="AlphaFoldDB" id="A0AAE1LRZ9"/>
<keyword evidence="3" id="KW-0670">Pyruvate</keyword>
<dbReference type="GO" id="GO:0006281">
    <property type="term" value="P:DNA repair"/>
    <property type="evidence" value="ECO:0007669"/>
    <property type="project" value="UniProtKB-ARBA"/>
</dbReference>
<gene>
    <name evidence="3" type="ORF">KUF71_000477</name>
</gene>
<dbReference type="CDD" id="cd22343">
    <property type="entry name" value="PDDEXK_lambda_exonuclease-like"/>
    <property type="match status" value="1"/>
</dbReference>
<dbReference type="Gene3D" id="3.90.320.10">
    <property type="match status" value="1"/>
</dbReference>
<feature type="non-terminal residue" evidence="3">
    <location>
        <position position="895"/>
    </location>
</feature>
<reference evidence="3" key="1">
    <citation type="submission" date="2021-07" db="EMBL/GenBank/DDBJ databases">
        <authorList>
            <person name="Catto M.A."/>
            <person name="Jacobson A."/>
            <person name="Kennedy G."/>
            <person name="Labadie P."/>
            <person name="Hunt B.G."/>
            <person name="Srinivasan R."/>
        </authorList>
    </citation>
    <scope>NUCLEOTIDE SEQUENCE</scope>
    <source>
        <strain evidence="3">PL_HMW_Pooled</strain>
        <tissue evidence="3">Head</tissue>
    </source>
</reference>
<reference evidence="3" key="2">
    <citation type="journal article" date="2023" name="BMC Genomics">
        <title>Pest status, molecular evolution, and epigenetic factors derived from the genome assembly of Frankliniella fusca, a thysanopteran phytovirus vector.</title>
        <authorList>
            <person name="Catto M.A."/>
            <person name="Labadie P.E."/>
            <person name="Jacobson A.L."/>
            <person name="Kennedy G.G."/>
            <person name="Srinivasan R."/>
            <person name="Hunt B.G."/>
        </authorList>
    </citation>
    <scope>NUCLEOTIDE SEQUENCE</scope>
    <source>
        <strain evidence="3">PL_HMW_Pooled</strain>
    </source>
</reference>
<evidence type="ECO:0000313" key="4">
    <source>
        <dbReference type="Proteomes" id="UP001219518"/>
    </source>
</evidence>
<dbReference type="InterPro" id="IPR049012">
    <property type="entry name" value="Mutator_transp_dom"/>
</dbReference>